<dbReference type="Gene3D" id="3.40.50.720">
    <property type="entry name" value="NAD(P)-binding Rossmann-like Domain"/>
    <property type="match status" value="1"/>
</dbReference>
<keyword evidence="5" id="KW-1185">Reference proteome</keyword>
<dbReference type="InterPro" id="IPR051265">
    <property type="entry name" value="HIBADH-related_NP60_sf"/>
</dbReference>
<reference evidence="4 5" key="1">
    <citation type="submission" date="2018-05" db="EMBL/GenBank/DDBJ databases">
        <title>Micromonospora atacamensis sp. nov., a novel actinobacteria isolated from high altitude Atacama Desert soil.</title>
        <authorList>
            <person name="Carro L."/>
            <person name="Golinska P."/>
            <person name="Klenk H.-P."/>
            <person name="Goodfellow M."/>
        </authorList>
    </citation>
    <scope>NUCLEOTIDE SEQUENCE [LARGE SCALE GENOMIC DNA]</scope>
    <source>
        <strain evidence="4 5">5R2A7</strain>
    </source>
</reference>
<dbReference type="AlphaFoldDB" id="A0A317D7S2"/>
<dbReference type="EMBL" id="QGKR01000149">
    <property type="protein sequence ID" value="PWR10789.1"/>
    <property type="molecule type" value="Genomic_DNA"/>
</dbReference>
<evidence type="ECO:0000313" key="4">
    <source>
        <dbReference type="EMBL" id="PWR10789.1"/>
    </source>
</evidence>
<sequence>MKLPVPRTRRSQARRHQGWPGPGARRTRRSSILPLGTCAAAASAGSVHRGATAAYAAPGTRSGDVMNQVRQVAVLGLGGMGAPMAANILRAGLPTVVWNRRPEPARRLGEQGADVAGSPADAVRRADVVVTMVTDADAVRSIATDQGMLAAMAQGAVWAQMSTIGVTETERLARLVASKRPDVVMVDAPVAGSRGPAEQGQLVVLASGPEQVRDQVAPVFDAVGHRTVWVGPAGAGSRLKLVNNLLLAFVAEGLADAVALGETLGLDRAATLAALKGSPLVSPWAAEKLERIGRDDYTAQYPLALALKDVNLALREVGAGQLPAAEALAAEWQWVVDQGLGSEDLTVVTQALSRLGESPL</sequence>
<name>A0A317D7S2_9ACTN</name>
<dbReference type="InterPro" id="IPR029154">
    <property type="entry name" value="HIBADH-like_NADP-bd"/>
</dbReference>
<comment type="caution">
    <text evidence="4">The sequence shown here is derived from an EMBL/GenBank/DDBJ whole genome shotgun (WGS) entry which is preliminary data.</text>
</comment>
<dbReference type="Gene3D" id="1.10.1040.10">
    <property type="entry name" value="N-(1-d-carboxylethyl)-l-norvaline Dehydrogenase, domain 2"/>
    <property type="match status" value="1"/>
</dbReference>
<feature type="domain" description="6-phosphogluconate dehydrogenase NADP-binding" evidence="2">
    <location>
        <begin position="71"/>
        <end position="231"/>
    </location>
</feature>
<dbReference type="InterPro" id="IPR036291">
    <property type="entry name" value="NAD(P)-bd_dom_sf"/>
</dbReference>
<dbReference type="PANTHER" id="PTHR43580">
    <property type="entry name" value="OXIDOREDUCTASE GLYR1-RELATED"/>
    <property type="match status" value="1"/>
</dbReference>
<dbReference type="InterPro" id="IPR013328">
    <property type="entry name" value="6PGD_dom2"/>
</dbReference>
<dbReference type="GO" id="GO:0050661">
    <property type="term" value="F:NADP binding"/>
    <property type="evidence" value="ECO:0007669"/>
    <property type="project" value="InterPro"/>
</dbReference>
<dbReference type="PROSITE" id="PS00895">
    <property type="entry name" value="3_HYDROXYISOBUT_DH"/>
    <property type="match status" value="1"/>
</dbReference>
<dbReference type="GO" id="GO:0016054">
    <property type="term" value="P:organic acid catabolic process"/>
    <property type="evidence" value="ECO:0007669"/>
    <property type="project" value="UniProtKB-ARBA"/>
</dbReference>
<evidence type="ECO:0000313" key="5">
    <source>
        <dbReference type="Proteomes" id="UP000245410"/>
    </source>
</evidence>
<feature type="region of interest" description="Disordered" evidence="1">
    <location>
        <begin position="1"/>
        <end position="30"/>
    </location>
</feature>
<dbReference type="InterPro" id="IPR002204">
    <property type="entry name" value="3-OH-isobutyrate_DH-rel_CS"/>
</dbReference>
<evidence type="ECO:0000259" key="2">
    <source>
        <dbReference type="Pfam" id="PF03446"/>
    </source>
</evidence>
<evidence type="ECO:0008006" key="6">
    <source>
        <dbReference type="Google" id="ProtNLM"/>
    </source>
</evidence>
<evidence type="ECO:0000259" key="3">
    <source>
        <dbReference type="Pfam" id="PF14833"/>
    </source>
</evidence>
<protein>
    <recommendedName>
        <fullName evidence="6">3-hydroxyisobutyrate dehydrogenase</fullName>
    </recommendedName>
</protein>
<dbReference type="Pfam" id="PF03446">
    <property type="entry name" value="NAD_binding_2"/>
    <property type="match status" value="1"/>
</dbReference>
<dbReference type="GO" id="GO:0016491">
    <property type="term" value="F:oxidoreductase activity"/>
    <property type="evidence" value="ECO:0007669"/>
    <property type="project" value="InterPro"/>
</dbReference>
<dbReference type="SUPFAM" id="SSF51735">
    <property type="entry name" value="NAD(P)-binding Rossmann-fold domains"/>
    <property type="match status" value="1"/>
</dbReference>
<feature type="compositionally biased region" description="Basic residues" evidence="1">
    <location>
        <begin position="7"/>
        <end position="17"/>
    </location>
</feature>
<organism evidence="4 5">
    <name type="scientific">Micromonospora acroterricola</name>
    <dbReference type="NCBI Taxonomy" id="2202421"/>
    <lineage>
        <taxon>Bacteria</taxon>
        <taxon>Bacillati</taxon>
        <taxon>Actinomycetota</taxon>
        <taxon>Actinomycetes</taxon>
        <taxon>Micromonosporales</taxon>
        <taxon>Micromonosporaceae</taxon>
        <taxon>Micromonospora</taxon>
    </lineage>
</organism>
<proteinExistence type="predicted"/>
<dbReference type="Pfam" id="PF14833">
    <property type="entry name" value="NAD_binding_11"/>
    <property type="match status" value="1"/>
</dbReference>
<accession>A0A317D7S2</accession>
<gene>
    <name evidence="4" type="ORF">DKT68_07915</name>
</gene>
<dbReference type="GO" id="GO:0051287">
    <property type="term" value="F:NAD binding"/>
    <property type="evidence" value="ECO:0007669"/>
    <property type="project" value="InterPro"/>
</dbReference>
<feature type="domain" description="3-hydroxyisobutyrate dehydrogenase-like NAD-binding" evidence="3">
    <location>
        <begin position="234"/>
        <end position="350"/>
    </location>
</feature>
<dbReference type="InterPro" id="IPR008927">
    <property type="entry name" value="6-PGluconate_DH-like_C_sf"/>
</dbReference>
<dbReference type="InterPro" id="IPR006115">
    <property type="entry name" value="6PGDH_NADP-bd"/>
</dbReference>
<dbReference type="Proteomes" id="UP000245410">
    <property type="component" value="Unassembled WGS sequence"/>
</dbReference>
<evidence type="ECO:0000256" key="1">
    <source>
        <dbReference type="SAM" id="MobiDB-lite"/>
    </source>
</evidence>
<dbReference type="SUPFAM" id="SSF48179">
    <property type="entry name" value="6-phosphogluconate dehydrogenase C-terminal domain-like"/>
    <property type="match status" value="1"/>
</dbReference>
<dbReference type="PANTHER" id="PTHR43580:SF2">
    <property type="entry name" value="CYTOKINE-LIKE NUCLEAR FACTOR N-PAC"/>
    <property type="match status" value="1"/>
</dbReference>